<keyword evidence="2" id="KW-0732">Signal</keyword>
<feature type="compositionally biased region" description="Basic and acidic residues" evidence="1">
    <location>
        <begin position="223"/>
        <end position="244"/>
    </location>
</feature>
<evidence type="ECO:0000256" key="2">
    <source>
        <dbReference type="SAM" id="SignalP"/>
    </source>
</evidence>
<dbReference type="InterPro" id="IPR003611">
    <property type="entry name" value="NUMOD3"/>
</dbReference>
<dbReference type="GO" id="GO:0003677">
    <property type="term" value="F:DNA binding"/>
    <property type="evidence" value="ECO:0007669"/>
    <property type="project" value="InterPro"/>
</dbReference>
<sequence length="444" mass="50088">MGGEMRRCVPWVPLVVVLLLLEASCLSPSSWTRHGARWVPSRARVPPQTAWPLAPTIAAASASESDQLPKRKGKAHSERSKARISEANKGNVPWNKGGRHSEETRKKIAETLRRRAIEAKEKKARALGLTLEEMIARETEVKESKQAQNRTPSQATRAKISAAMKRRWEDPMYRENMSAVARGRERVVSEATRRKISESLKEKWRTDDSYRQKIQAYAANSSKETREKISKTLKERWTDPEFRARMKSRQMGGTMTEEHRQKISEAVKAKWRDPDYRQKTIKGIQSQSQSRSQALKKQPSRKSTRKPQLGKSPPKNGVTERQDRVVRKPASKLKVAAADLPSAPEDPTSGNRAPPAARRNPVQQEGLKEGEENKTSQPRRKQKVPPPAPASEDEQHSPDLEGLTRIERLRITDPDLWQALYADDDELALGPSSVSKPPPTTTGR</sequence>
<protein>
    <recommendedName>
        <fullName evidence="3">Nuclease associated modular domain-containing protein</fullName>
    </recommendedName>
</protein>
<reference evidence="4" key="1">
    <citation type="submission" date="2021-01" db="EMBL/GenBank/DDBJ databases">
        <authorList>
            <person name="Corre E."/>
            <person name="Pelletier E."/>
            <person name="Niang G."/>
            <person name="Scheremetjew M."/>
            <person name="Finn R."/>
            <person name="Kale V."/>
            <person name="Holt S."/>
            <person name="Cochrane G."/>
            <person name="Meng A."/>
            <person name="Brown T."/>
            <person name="Cohen L."/>
        </authorList>
    </citation>
    <scope>NUCLEOTIDE SEQUENCE</scope>
    <source>
        <strain evidence="4">CCMP1243</strain>
    </source>
</reference>
<dbReference type="Pfam" id="PF07460">
    <property type="entry name" value="NUMOD3"/>
    <property type="match status" value="2"/>
</dbReference>
<feature type="compositionally biased region" description="Basic and acidic residues" evidence="1">
    <location>
        <begin position="393"/>
        <end position="407"/>
    </location>
</feature>
<evidence type="ECO:0000313" key="4">
    <source>
        <dbReference type="EMBL" id="CAD9673310.1"/>
    </source>
</evidence>
<feature type="domain" description="Nuclease associated modular" evidence="3">
    <location>
        <begin position="148"/>
        <end position="164"/>
    </location>
</feature>
<organism evidence="4">
    <name type="scientific">Rhizochromulina marina</name>
    <dbReference type="NCBI Taxonomy" id="1034831"/>
    <lineage>
        <taxon>Eukaryota</taxon>
        <taxon>Sar</taxon>
        <taxon>Stramenopiles</taxon>
        <taxon>Ochrophyta</taxon>
        <taxon>Dictyochophyceae</taxon>
        <taxon>Rhizochromulinales</taxon>
        <taxon>Rhizochromulina</taxon>
    </lineage>
</organism>
<feature type="domain" description="Nuclease associated modular" evidence="3">
    <location>
        <begin position="217"/>
        <end position="233"/>
    </location>
</feature>
<accession>A0A7S2W8C9</accession>
<dbReference type="EMBL" id="HBHJ01008257">
    <property type="protein sequence ID" value="CAD9673310.1"/>
    <property type="molecule type" value="Transcribed_RNA"/>
</dbReference>
<feature type="chain" id="PRO_5030532486" description="Nuclease associated modular domain-containing protein" evidence="2">
    <location>
        <begin position="26"/>
        <end position="444"/>
    </location>
</feature>
<feature type="domain" description="Nuclease associated modular" evidence="3">
    <location>
        <begin position="96"/>
        <end position="112"/>
    </location>
</feature>
<gene>
    <name evidence="4" type="ORF">RMAR1173_LOCUS5344</name>
</gene>
<feature type="compositionally biased region" description="Basic and acidic residues" evidence="1">
    <location>
        <begin position="75"/>
        <end position="86"/>
    </location>
</feature>
<evidence type="ECO:0000256" key="1">
    <source>
        <dbReference type="SAM" id="MobiDB-lite"/>
    </source>
</evidence>
<feature type="domain" description="Nuclease associated modular" evidence="3">
    <location>
        <begin position="184"/>
        <end position="200"/>
    </location>
</feature>
<feature type="region of interest" description="Disordered" evidence="1">
    <location>
        <begin position="423"/>
        <end position="444"/>
    </location>
</feature>
<name>A0A7S2W8C9_9STRA</name>
<feature type="region of interest" description="Disordered" evidence="1">
    <location>
        <begin position="219"/>
        <end position="407"/>
    </location>
</feature>
<dbReference type="SMART" id="SM00496">
    <property type="entry name" value="IENR2"/>
    <property type="match status" value="6"/>
</dbReference>
<dbReference type="PANTHER" id="PTHR34199">
    <property type="entry name" value="NUMOD3 MOTIF FAMILY PROTEIN, EXPRESSED"/>
    <property type="match status" value="1"/>
</dbReference>
<dbReference type="AlphaFoldDB" id="A0A7S2W8C9"/>
<feature type="compositionally biased region" description="Basic and acidic residues" evidence="1">
    <location>
        <begin position="256"/>
        <end position="278"/>
    </location>
</feature>
<evidence type="ECO:0000259" key="3">
    <source>
        <dbReference type="SMART" id="SM00496"/>
    </source>
</evidence>
<feature type="region of interest" description="Disordered" evidence="1">
    <location>
        <begin position="60"/>
        <end position="102"/>
    </location>
</feature>
<feature type="signal peptide" evidence="2">
    <location>
        <begin position="1"/>
        <end position="25"/>
    </location>
</feature>
<feature type="domain" description="Nuclease associated modular" evidence="3">
    <location>
        <begin position="251"/>
        <end position="267"/>
    </location>
</feature>
<feature type="compositionally biased region" description="Polar residues" evidence="1">
    <location>
        <begin position="283"/>
        <end position="295"/>
    </location>
</feature>
<dbReference type="PANTHER" id="PTHR34199:SF2">
    <property type="entry name" value="NUMOD3 MOTIF FAMILY PROTEIN, EXPRESSED"/>
    <property type="match status" value="1"/>
</dbReference>
<proteinExistence type="predicted"/>
<feature type="domain" description="Nuclease associated modular" evidence="3">
    <location>
        <begin position="72"/>
        <end position="88"/>
    </location>
</feature>